<feature type="domain" description="WRKY19-like zinc finger" evidence="1">
    <location>
        <begin position="115"/>
        <end position="138"/>
    </location>
</feature>
<dbReference type="InterPro" id="IPR056866">
    <property type="entry name" value="Znf_WRKY19"/>
</dbReference>
<dbReference type="PANTHER" id="PTHR31827">
    <property type="entry name" value="EMB|CAB89363.1"/>
    <property type="match status" value="1"/>
</dbReference>
<dbReference type="Proteomes" id="UP000481153">
    <property type="component" value="Unassembled WGS sequence"/>
</dbReference>
<dbReference type="AlphaFoldDB" id="A0A6G0W6M2"/>
<dbReference type="EMBL" id="VJMJ01000365">
    <property type="protein sequence ID" value="KAF0721774.1"/>
    <property type="molecule type" value="Genomic_DNA"/>
</dbReference>
<sequence length="176" mass="19194">MPLDTSAVELLLNPDMDVSSVTVIPDVRLSISFLCESALPTPSVAVSLPSLSPKNKAPTVEKPQQESRTCVVINCRNKIKRNHVCWRHGGFRNCTVVGCSNRVKARGLCWSHGGGKRCISPGCLTTALRYGLCWAHGGGKRCVFEGCNRPAYERNKNRCDLHCSAPRTARTTTVAI</sequence>
<accession>A0A6G0W6M2</accession>
<keyword evidence="3" id="KW-1185">Reference proteome</keyword>
<gene>
    <name evidence="2" type="ORF">Ae201684_018917</name>
</gene>
<evidence type="ECO:0000313" key="2">
    <source>
        <dbReference type="EMBL" id="KAF0721774.1"/>
    </source>
</evidence>
<proteinExistence type="predicted"/>
<evidence type="ECO:0000259" key="1">
    <source>
        <dbReference type="Pfam" id="PF24906"/>
    </source>
</evidence>
<dbReference type="Pfam" id="PF24906">
    <property type="entry name" value="Zf_WRKY19"/>
    <property type="match status" value="1"/>
</dbReference>
<evidence type="ECO:0000313" key="3">
    <source>
        <dbReference type="Proteomes" id="UP000481153"/>
    </source>
</evidence>
<dbReference type="VEuPathDB" id="FungiDB:AeMF1_012476"/>
<comment type="caution">
    <text evidence="2">The sequence shown here is derived from an EMBL/GenBank/DDBJ whole genome shotgun (WGS) entry which is preliminary data.</text>
</comment>
<protein>
    <recommendedName>
        <fullName evidence="1">WRKY19-like zinc finger domain-containing protein</fullName>
    </recommendedName>
</protein>
<name>A0A6G0W6M2_9STRA</name>
<organism evidence="2 3">
    <name type="scientific">Aphanomyces euteiches</name>
    <dbReference type="NCBI Taxonomy" id="100861"/>
    <lineage>
        <taxon>Eukaryota</taxon>
        <taxon>Sar</taxon>
        <taxon>Stramenopiles</taxon>
        <taxon>Oomycota</taxon>
        <taxon>Saprolegniomycetes</taxon>
        <taxon>Saprolegniales</taxon>
        <taxon>Verrucalvaceae</taxon>
        <taxon>Aphanomyces</taxon>
    </lineage>
</organism>
<reference evidence="2 3" key="1">
    <citation type="submission" date="2019-07" db="EMBL/GenBank/DDBJ databases">
        <title>Genomics analysis of Aphanomyces spp. identifies a new class of oomycete effector associated with host adaptation.</title>
        <authorList>
            <person name="Gaulin E."/>
        </authorList>
    </citation>
    <scope>NUCLEOTIDE SEQUENCE [LARGE SCALE GENOMIC DNA]</scope>
    <source>
        <strain evidence="2 3">ATCC 201684</strain>
    </source>
</reference>
<dbReference type="PANTHER" id="PTHR31827:SF1">
    <property type="entry name" value="EMB|CAB89363.1"/>
    <property type="match status" value="1"/>
</dbReference>